<keyword evidence="2 5" id="KW-0812">Transmembrane</keyword>
<dbReference type="HOGENOM" id="CLU_082099_2_0_7"/>
<evidence type="ECO:0000256" key="1">
    <source>
        <dbReference type="ARBA" id="ARBA00004141"/>
    </source>
</evidence>
<dbReference type="InterPro" id="IPR007300">
    <property type="entry name" value="CidB/LrgB"/>
</dbReference>
<sequence length="231" mass="23505">MDGLALGVVFVVLTVAVYLACRRLAFWVNHPLLNVVAVSAGVIIAVLVACDLPYAAYAPAREAMTTLLGPATVALAVPLYRHRRLLRSHGLAILASVGAGALLAMVSAGLAASLGGLPREVVVSILPKGVSIPFAVEISRIYDGIPALSAAFVVATGTLGSLFGAWLLNRSGIDHPVARGLALGTVSHAQGTATALLEGEEQGAMAGLAMILAGVFTAGFAPLVVRLLGLL</sequence>
<dbReference type="PANTHER" id="PTHR30249">
    <property type="entry name" value="PUTATIVE SEROTONIN TRANSPORTER"/>
    <property type="match status" value="1"/>
</dbReference>
<name>C4XPG3_SOLM1</name>
<dbReference type="EMBL" id="AP010904">
    <property type="protein sequence ID" value="BAH75144.1"/>
    <property type="molecule type" value="Genomic_DNA"/>
</dbReference>
<dbReference type="GO" id="GO:0016020">
    <property type="term" value="C:membrane"/>
    <property type="evidence" value="ECO:0007669"/>
    <property type="project" value="UniProtKB-SubCell"/>
</dbReference>
<organism evidence="6 7">
    <name type="scientific">Solidesulfovibrio magneticus (strain ATCC 700980 / DSM 13731 / RS-1)</name>
    <name type="common">Desulfovibrio magneticus</name>
    <dbReference type="NCBI Taxonomy" id="573370"/>
    <lineage>
        <taxon>Bacteria</taxon>
        <taxon>Pseudomonadati</taxon>
        <taxon>Thermodesulfobacteriota</taxon>
        <taxon>Desulfovibrionia</taxon>
        <taxon>Desulfovibrionales</taxon>
        <taxon>Desulfovibrionaceae</taxon>
        <taxon>Solidesulfovibrio</taxon>
    </lineage>
</organism>
<comment type="subcellular location">
    <subcellularLocation>
        <location evidence="1">Membrane</location>
        <topology evidence="1">Multi-pass membrane protein</topology>
    </subcellularLocation>
</comment>
<evidence type="ECO:0000256" key="3">
    <source>
        <dbReference type="ARBA" id="ARBA00022989"/>
    </source>
</evidence>
<dbReference type="KEGG" id="dma:DMR_16530"/>
<feature type="transmembrane region" description="Helical" evidence="5">
    <location>
        <begin position="6"/>
        <end position="25"/>
    </location>
</feature>
<evidence type="ECO:0000256" key="5">
    <source>
        <dbReference type="SAM" id="Phobius"/>
    </source>
</evidence>
<reference evidence="6 7" key="1">
    <citation type="journal article" date="2009" name="Genome Res.">
        <title>Whole genome sequence of Desulfovibrio magneticus strain RS-1 revealed common gene clusters in magnetotactic bacteria.</title>
        <authorList>
            <person name="Nakazawa H."/>
            <person name="Arakaki A."/>
            <person name="Narita-Yamada S."/>
            <person name="Yashiro I."/>
            <person name="Jinno K."/>
            <person name="Aoki N."/>
            <person name="Tsuruyama A."/>
            <person name="Okamura Y."/>
            <person name="Tanikawa S."/>
            <person name="Fujita N."/>
            <person name="Takeyama H."/>
            <person name="Matsunaga T."/>
        </authorList>
    </citation>
    <scope>NUCLEOTIDE SEQUENCE [LARGE SCALE GENOMIC DNA]</scope>
    <source>
        <strain evidence="7">ATCC 700980 / DSM 13731 / RS-1</strain>
    </source>
</reference>
<keyword evidence="7" id="KW-1185">Reference proteome</keyword>
<evidence type="ECO:0000256" key="4">
    <source>
        <dbReference type="ARBA" id="ARBA00023136"/>
    </source>
</evidence>
<feature type="transmembrane region" description="Helical" evidence="5">
    <location>
        <begin position="92"/>
        <end position="114"/>
    </location>
</feature>
<keyword evidence="4 5" id="KW-0472">Membrane</keyword>
<feature type="transmembrane region" description="Helical" evidence="5">
    <location>
        <begin position="203"/>
        <end position="225"/>
    </location>
</feature>
<dbReference type="Proteomes" id="UP000009071">
    <property type="component" value="Chromosome"/>
</dbReference>
<feature type="transmembrane region" description="Helical" evidence="5">
    <location>
        <begin position="63"/>
        <end position="80"/>
    </location>
</feature>
<dbReference type="STRING" id="573370.DMR_16530"/>
<dbReference type="eggNOG" id="COG1346">
    <property type="taxonomic scope" value="Bacteria"/>
</dbReference>
<dbReference type="AlphaFoldDB" id="C4XPG3"/>
<keyword evidence="3 5" id="KW-1133">Transmembrane helix</keyword>
<accession>C4XPG3</accession>
<evidence type="ECO:0000313" key="6">
    <source>
        <dbReference type="EMBL" id="BAH75144.1"/>
    </source>
</evidence>
<feature type="transmembrane region" description="Helical" evidence="5">
    <location>
        <begin position="32"/>
        <end position="57"/>
    </location>
</feature>
<protein>
    <submittedName>
        <fullName evidence="6">LrgB-like protein</fullName>
    </submittedName>
</protein>
<feature type="transmembrane region" description="Helical" evidence="5">
    <location>
        <begin position="147"/>
        <end position="168"/>
    </location>
</feature>
<dbReference type="RefSeq" id="WP_015860346.1">
    <property type="nucleotide sequence ID" value="NC_012796.1"/>
</dbReference>
<gene>
    <name evidence="6" type="ordered locus">DMR_16530</name>
</gene>
<dbReference type="PANTHER" id="PTHR30249:SF0">
    <property type="entry name" value="PLASTIDAL GLYCOLATE_GLYCERATE TRANSLOCATOR 1, CHLOROPLASTIC"/>
    <property type="match status" value="1"/>
</dbReference>
<proteinExistence type="predicted"/>
<evidence type="ECO:0000256" key="2">
    <source>
        <dbReference type="ARBA" id="ARBA00022692"/>
    </source>
</evidence>
<dbReference type="OrthoDB" id="9811701at2"/>
<dbReference type="Pfam" id="PF04172">
    <property type="entry name" value="LrgB"/>
    <property type="match status" value="1"/>
</dbReference>
<evidence type="ECO:0000313" key="7">
    <source>
        <dbReference type="Proteomes" id="UP000009071"/>
    </source>
</evidence>